<reference evidence="1" key="1">
    <citation type="submission" date="2018-02" db="EMBL/GenBank/DDBJ databases">
        <title>Rhizophora mucronata_Transcriptome.</title>
        <authorList>
            <person name="Meera S.P."/>
            <person name="Sreeshan A."/>
            <person name="Augustine A."/>
        </authorList>
    </citation>
    <scope>NUCLEOTIDE SEQUENCE</scope>
    <source>
        <tissue evidence="1">Leaf</tissue>
    </source>
</reference>
<dbReference type="AlphaFoldDB" id="A0A2P2P9G1"/>
<protein>
    <submittedName>
        <fullName evidence="1">Uncharacterized protein</fullName>
    </submittedName>
</protein>
<evidence type="ECO:0000313" key="1">
    <source>
        <dbReference type="EMBL" id="MBX51337.1"/>
    </source>
</evidence>
<dbReference type="EMBL" id="GGEC01070853">
    <property type="protein sequence ID" value="MBX51337.1"/>
    <property type="molecule type" value="Transcribed_RNA"/>
</dbReference>
<proteinExistence type="predicted"/>
<organism evidence="1">
    <name type="scientific">Rhizophora mucronata</name>
    <name type="common">Asiatic mangrove</name>
    <dbReference type="NCBI Taxonomy" id="61149"/>
    <lineage>
        <taxon>Eukaryota</taxon>
        <taxon>Viridiplantae</taxon>
        <taxon>Streptophyta</taxon>
        <taxon>Embryophyta</taxon>
        <taxon>Tracheophyta</taxon>
        <taxon>Spermatophyta</taxon>
        <taxon>Magnoliopsida</taxon>
        <taxon>eudicotyledons</taxon>
        <taxon>Gunneridae</taxon>
        <taxon>Pentapetalae</taxon>
        <taxon>rosids</taxon>
        <taxon>fabids</taxon>
        <taxon>Malpighiales</taxon>
        <taxon>Rhizophoraceae</taxon>
        <taxon>Rhizophora</taxon>
    </lineage>
</organism>
<sequence>MYIYVSVRACVRVYTYNYVHNYQIMLAASTSQTNKANKKGSSTGRFGPLLIR</sequence>
<accession>A0A2P2P9G1</accession>
<name>A0A2P2P9G1_RHIMU</name>